<name>A0A177E844_9BACT</name>
<dbReference type="STRING" id="1795632.TH606_04860"/>
<dbReference type="OrthoDB" id="9801336at2"/>
<dbReference type="EMBL" id="LSFI01000018">
    <property type="protein sequence ID" value="OAG27866.1"/>
    <property type="molecule type" value="Genomic_DNA"/>
</dbReference>
<proteinExistence type="predicted"/>
<dbReference type="Pfam" id="PF06980">
    <property type="entry name" value="DUF1302"/>
    <property type="match status" value="1"/>
</dbReference>
<dbReference type="AlphaFoldDB" id="A0A177E844"/>
<gene>
    <name evidence="1" type="ORF">TH606_04860</name>
</gene>
<keyword evidence="2" id="KW-1185">Reference proteome</keyword>
<accession>A0A177E844</accession>
<evidence type="ECO:0008006" key="3">
    <source>
        <dbReference type="Google" id="ProtNLM"/>
    </source>
</evidence>
<comment type="caution">
    <text evidence="1">The sequence shown here is derived from an EMBL/GenBank/DDBJ whole genome shotgun (WGS) entry which is preliminary data.</text>
</comment>
<sequence length="448" mass="52877">MVKRLALLFLAWLCFGGLTYASEIELNGRFWGRGAIDLHHDNPFEDQRIDHEKLRLEAKASPREYLDLKASIELDRLAYYGNDNGREETRVFLWETYLRLVKDAWEITVGNQLIRWGKVDELTILDNLTWQDLRELFTLRLEERQHPWPWFRIQYFGENVNLEGVFTLWPLWPKRDDFDSDWAVFDHLRKKLAADPVFSSLSLKVDKSEPSPSLRNAEWGFRISGTLGEIDWEVSYLYAHDRSFYYYVKSFPIKGFRLNTPSDPIKDLKAQFSNLSITGDTAYISYPRDNILGFAFETTYNDIGIRGEFAYHTDRVFLKKNLEATRKAYWRYVIGLDYRFENGFYLNLQFLQQRVLGWSEDILFDPKLDSYIFMRLSKSFLEDYLEVRLDGTYGITTRGYFLNPEIAYKISDDVEFFAGLHLIDGPQGSFFDVYDANDQVYLGLEINF</sequence>
<dbReference type="RefSeq" id="WP_068541798.1">
    <property type="nucleotide sequence ID" value="NZ_LSFI01000018.1"/>
</dbReference>
<reference evidence="1 2" key="1">
    <citation type="submission" date="2016-02" db="EMBL/GenBank/DDBJ databases">
        <title>Draft genome sequence of Thermodesulfatator sp. S606.</title>
        <authorList>
            <person name="Lai Q."/>
            <person name="Cao J."/>
            <person name="Dupont S."/>
            <person name="Shao Z."/>
            <person name="Jebbar M."/>
            <person name="Alain K."/>
        </authorList>
    </citation>
    <scope>NUCLEOTIDE SEQUENCE [LARGE SCALE GENOMIC DNA]</scope>
    <source>
        <strain evidence="1 2">S606</strain>
    </source>
</reference>
<dbReference type="Proteomes" id="UP000076964">
    <property type="component" value="Unassembled WGS sequence"/>
</dbReference>
<evidence type="ECO:0000313" key="2">
    <source>
        <dbReference type="Proteomes" id="UP000076964"/>
    </source>
</evidence>
<protein>
    <recommendedName>
        <fullName evidence="3">Alginate export domain-containing protein</fullName>
    </recommendedName>
</protein>
<evidence type="ECO:0000313" key="1">
    <source>
        <dbReference type="EMBL" id="OAG27866.1"/>
    </source>
</evidence>
<dbReference type="InterPro" id="IPR010727">
    <property type="entry name" value="DUF1302"/>
</dbReference>
<organism evidence="1 2">
    <name type="scientific">Thermodesulfatator autotrophicus</name>
    <dbReference type="NCBI Taxonomy" id="1795632"/>
    <lineage>
        <taxon>Bacteria</taxon>
        <taxon>Pseudomonadati</taxon>
        <taxon>Thermodesulfobacteriota</taxon>
        <taxon>Thermodesulfobacteria</taxon>
        <taxon>Thermodesulfobacteriales</taxon>
        <taxon>Thermodesulfatatoraceae</taxon>
        <taxon>Thermodesulfatator</taxon>
    </lineage>
</organism>